<evidence type="ECO:0000256" key="9">
    <source>
        <dbReference type="SAM" id="MobiDB-lite"/>
    </source>
</evidence>
<dbReference type="GO" id="GO:0003677">
    <property type="term" value="F:DNA binding"/>
    <property type="evidence" value="ECO:0007669"/>
    <property type="project" value="UniProtKB-KW"/>
</dbReference>
<dbReference type="Gene3D" id="3.40.50.150">
    <property type="entry name" value="Vaccinia Virus protein VP39"/>
    <property type="match status" value="1"/>
</dbReference>
<keyword evidence="5" id="KW-0949">S-adenosyl-L-methionine</keyword>
<feature type="region of interest" description="Disordered" evidence="9">
    <location>
        <begin position="1"/>
        <end position="31"/>
    </location>
</feature>
<dbReference type="InterPro" id="IPR001525">
    <property type="entry name" value="C5_MeTfrase"/>
</dbReference>
<feature type="compositionally biased region" description="Polar residues" evidence="9">
    <location>
        <begin position="207"/>
        <end position="220"/>
    </location>
</feature>
<keyword evidence="8" id="KW-0539">Nucleus</keyword>
<reference evidence="12" key="1">
    <citation type="submission" date="2020-07" db="EMBL/GenBank/DDBJ databases">
        <authorList>
            <person name="Lin J."/>
        </authorList>
    </citation>
    <scope>NUCLEOTIDE SEQUENCE</scope>
</reference>
<dbReference type="PANTHER" id="PTHR23068">
    <property type="entry name" value="DNA CYTOSINE-5- -METHYLTRANSFERASE 3-RELATED"/>
    <property type="match status" value="1"/>
</dbReference>
<dbReference type="Pfam" id="PF00145">
    <property type="entry name" value="DNA_methylase"/>
    <property type="match status" value="1"/>
</dbReference>
<dbReference type="GO" id="GO:0005634">
    <property type="term" value="C:nucleus"/>
    <property type="evidence" value="ECO:0007669"/>
    <property type="project" value="UniProtKB-SubCell"/>
</dbReference>
<feature type="region of interest" description="Disordered" evidence="9">
    <location>
        <begin position="1068"/>
        <end position="1088"/>
    </location>
</feature>
<organism evidence="12">
    <name type="scientific">Ananas comosus var. bracteatus</name>
    <name type="common">red pineapple</name>
    <dbReference type="NCBI Taxonomy" id="296719"/>
    <lineage>
        <taxon>Eukaryota</taxon>
        <taxon>Viridiplantae</taxon>
        <taxon>Streptophyta</taxon>
        <taxon>Embryophyta</taxon>
        <taxon>Tracheophyta</taxon>
        <taxon>Spermatophyta</taxon>
        <taxon>Magnoliopsida</taxon>
        <taxon>Liliopsida</taxon>
        <taxon>Poales</taxon>
        <taxon>Bromeliaceae</taxon>
        <taxon>Bromelioideae</taxon>
        <taxon>Ananas</taxon>
    </lineage>
</organism>
<feature type="compositionally biased region" description="Polar residues" evidence="9">
    <location>
        <begin position="280"/>
        <end position="326"/>
    </location>
</feature>
<comment type="subcellular location">
    <subcellularLocation>
        <location evidence="1">Nucleus</location>
    </subcellularLocation>
</comment>
<dbReference type="InterPro" id="IPR050390">
    <property type="entry name" value="C5-Methyltransferase"/>
</dbReference>
<feature type="compositionally biased region" description="Basic and acidic residues" evidence="9">
    <location>
        <begin position="253"/>
        <end position="265"/>
    </location>
</feature>
<feature type="region of interest" description="Disordered" evidence="9">
    <location>
        <begin position="643"/>
        <end position="675"/>
    </location>
</feature>
<dbReference type="PROSITE" id="PS50882">
    <property type="entry name" value="YTH"/>
    <property type="match status" value="1"/>
</dbReference>
<feature type="compositionally biased region" description="Polar residues" evidence="9">
    <location>
        <begin position="1070"/>
        <end position="1082"/>
    </location>
</feature>
<feature type="compositionally biased region" description="Basic and acidic residues" evidence="9">
    <location>
        <begin position="598"/>
        <end position="618"/>
    </location>
</feature>
<name>A0A6V7PRM5_ANACO</name>
<accession>A0A6V7PRM5</accession>
<dbReference type="GO" id="GO:0032259">
    <property type="term" value="P:methylation"/>
    <property type="evidence" value="ECO:0007669"/>
    <property type="project" value="UniProtKB-KW"/>
</dbReference>
<protein>
    <recommendedName>
        <fullName evidence="2">DNA (cytosine-5-)-methyltransferase</fullName>
        <ecNumber evidence="2">2.1.1.37</ecNumber>
    </recommendedName>
</protein>
<dbReference type="EC" id="2.1.1.37" evidence="2"/>
<dbReference type="GO" id="GO:0003886">
    <property type="term" value="F:DNA (cytosine-5-)-methyltransferase activity"/>
    <property type="evidence" value="ECO:0007669"/>
    <property type="project" value="UniProtKB-EC"/>
</dbReference>
<dbReference type="GO" id="GO:0003723">
    <property type="term" value="F:RNA binding"/>
    <property type="evidence" value="ECO:0007669"/>
    <property type="project" value="InterPro"/>
</dbReference>
<feature type="domain" description="YTH" evidence="10">
    <location>
        <begin position="347"/>
        <end position="488"/>
    </location>
</feature>
<feature type="region of interest" description="Disordered" evidence="9">
    <location>
        <begin position="195"/>
        <end position="338"/>
    </location>
</feature>
<evidence type="ECO:0000256" key="8">
    <source>
        <dbReference type="ARBA" id="ARBA00023242"/>
    </source>
</evidence>
<dbReference type="Pfam" id="PF04146">
    <property type="entry name" value="YTH"/>
    <property type="match status" value="1"/>
</dbReference>
<feature type="region of interest" description="Disordered" evidence="9">
    <location>
        <begin position="858"/>
        <end position="893"/>
    </location>
</feature>
<proteinExistence type="predicted"/>
<sequence>MVRGIAAAAPKSRSSFKASSSSTEMISSSDSATTETYMIPGIAGNPNVAFAPSPGVIEHNTSNEVPSEYLINQGLSYPPANNYGYYYTGFEPPGEWGDHCSFFGFAGQNHPYSGLQGEGSPYVYYTPVYGYAHSSPDQYGPVMPGGLVGPDGTLIGTQQYITSPTYQPPISPSAYVPVIVQPIYDHHLAPSKVASTASRPSNIGKKSGSQASVNAAFSRQTTASASTVTGASQSSNQGQSTTKSSDGQNQDENSAKEPQAIDHVSHGRMPSSLNPVKITVPSNSNLTNFGRNASGQFSGNTNQNVLIEQNRGPRTNKSKESSTSAVNGIDEAKAASGNPKESILISTDHYNLDDFHEDDVHKSIKYSVWSSTVSGNRKLECAFEDARKRSAGKTRNCPVFLFFSVNASGQFCGVAEMVGPVDFHTDMDFWQQDKWSGCFPVKWHIIKDVSNAKLRHIILENNENKPVTNSRDTQEIPYNTGINMLKIFKTSPLTTSVLDDFAFYEERQKVMMEEKCRRLGRSFDAALYVPAFVSMSKADLTVHQSAKENQLNGKDLASGKAEKDGVHVVDQPSKAFGNGKQPNGSNKPTKANGKQLKGKNEKNEESSNSKTKDAKDLDNSGLSEKFDACVSLDGKEGKSEIADEAKATKSTKKNTSFVNDQKEAEVKSPSNTSIGNTPINVVKVGSVHIKNKMSGLQCSSPPYQGLAFFSDGHLTYDMIFLDTLGAFGEVIRGVRINIEMVYTGMVKVEDCEESSEAAAAAVAVAVAVAPADIMDQKPLPALGSALQPITRPVALRPISGPVVVKEESFASSSSGHLRSYFISMGFLPTLVDKVIKENGQNDAELILDALMTHSALQKSSPRSSSSLGGFSSPDIEEDGIHVDSLPNCKEEPEEHFDTARDKKSYLLEMNFSQKEIDFAIHQLGENASLAQLADYIVTIQAGGFAEEKEIIGKDEGNSDEKLFGMMDKTLCLLQMGFTEEEVSSAIDNFGPEVSVLELADSIFASRMAHNKEQDVGYGTSSIKRECDYMDNGTTDYPGHYTSSWDANFDDYEDKARIKKAKHVMVDDKTASSSINRPQSNWDKPNPYGIKEETPGFISTYPRRHAQGLAPNVPYFFYGNAVDISKDTWRKLSQFLYGTEPEFVNTQFFSALIRKEGYIHNLPTERRCHILPKPPMTIEDAIPHTKKWWPSWDTRKQLSCINSETDGVGLICEQLGKMVMDSHGMLSREQQANVLHQCKTLNLIWVGEDKLSPIEPHQLERILGYPLNHTRLWGLEAVDRLKALKYCFQIDTVGYLLSVLKGIFPDGIRVLSVYSGIGGIEIALHKLGIFVKCLVSVESSEVNRKILRRWWNNTEQPGELRQVAGIGKLTIQRLEDFIREFGGFDIVVGGNPGTSVSQSPSGHSTLNTAMGMDSNLFFEFVRVLQRVRSIMGSRNN</sequence>
<evidence type="ECO:0000256" key="3">
    <source>
        <dbReference type="ARBA" id="ARBA00022603"/>
    </source>
</evidence>
<evidence type="ECO:0000259" key="11">
    <source>
        <dbReference type="PROSITE" id="PS51680"/>
    </source>
</evidence>
<evidence type="ECO:0000256" key="5">
    <source>
        <dbReference type="ARBA" id="ARBA00022691"/>
    </source>
</evidence>
<dbReference type="InterPro" id="IPR030380">
    <property type="entry name" value="SAM_MeTfrase_DRM"/>
</dbReference>
<feature type="compositionally biased region" description="Polar residues" evidence="9">
    <location>
        <begin position="236"/>
        <end position="252"/>
    </location>
</feature>
<keyword evidence="3" id="KW-0489">Methyltransferase</keyword>
<evidence type="ECO:0000256" key="7">
    <source>
        <dbReference type="ARBA" id="ARBA00023125"/>
    </source>
</evidence>
<keyword evidence="4" id="KW-0808">Transferase</keyword>
<dbReference type="Gene3D" id="3.10.590.10">
    <property type="entry name" value="ph1033 like domains"/>
    <property type="match status" value="1"/>
</dbReference>
<evidence type="ECO:0000313" key="12">
    <source>
        <dbReference type="EMBL" id="CAD1833186.1"/>
    </source>
</evidence>
<feature type="compositionally biased region" description="Polar residues" evidence="9">
    <location>
        <begin position="580"/>
        <end position="589"/>
    </location>
</feature>
<keyword evidence="6" id="KW-0677">Repeat</keyword>
<evidence type="ECO:0000256" key="6">
    <source>
        <dbReference type="ARBA" id="ARBA00022737"/>
    </source>
</evidence>
<evidence type="ECO:0000256" key="4">
    <source>
        <dbReference type="ARBA" id="ARBA00022679"/>
    </source>
</evidence>
<dbReference type="InterPro" id="IPR007275">
    <property type="entry name" value="YTH_domain"/>
</dbReference>
<gene>
    <name evidence="12" type="ORF">CB5_LOCUS16397</name>
</gene>
<feature type="domain" description="SAM-dependent MTase DRM-type" evidence="11">
    <location>
        <begin position="1101"/>
        <end position="1433"/>
    </location>
</feature>
<dbReference type="EMBL" id="LR862151">
    <property type="protein sequence ID" value="CAD1833186.1"/>
    <property type="molecule type" value="Genomic_DNA"/>
</dbReference>
<dbReference type="CDD" id="cd21134">
    <property type="entry name" value="YTH"/>
    <property type="match status" value="1"/>
</dbReference>
<dbReference type="PROSITE" id="PS51680">
    <property type="entry name" value="SAM_MT_DRM"/>
    <property type="match status" value="1"/>
</dbReference>
<evidence type="ECO:0000259" key="10">
    <source>
        <dbReference type="PROSITE" id="PS50882"/>
    </source>
</evidence>
<dbReference type="PANTHER" id="PTHR23068:SF11">
    <property type="entry name" value="INACTIVE DNA (CYTOSINE-5)-METHYLTRANSFERASE DRM3-RELATED"/>
    <property type="match status" value="1"/>
</dbReference>
<evidence type="ECO:0000256" key="1">
    <source>
        <dbReference type="ARBA" id="ARBA00004123"/>
    </source>
</evidence>
<dbReference type="InterPro" id="IPR029063">
    <property type="entry name" value="SAM-dependent_MTases_sf"/>
</dbReference>
<feature type="region of interest" description="Disordered" evidence="9">
    <location>
        <begin position="570"/>
        <end position="619"/>
    </location>
</feature>
<feature type="compositionally biased region" description="Low complexity" evidence="9">
    <location>
        <begin position="221"/>
        <end position="235"/>
    </location>
</feature>
<evidence type="ECO:0000256" key="2">
    <source>
        <dbReference type="ARBA" id="ARBA00011975"/>
    </source>
</evidence>
<keyword evidence="7" id="KW-0238">DNA-binding</keyword>
<feature type="compositionally biased region" description="Low complexity" evidence="9">
    <location>
        <begin position="859"/>
        <end position="873"/>
    </location>
</feature>
<dbReference type="SUPFAM" id="SSF53335">
    <property type="entry name" value="S-adenosyl-L-methionine-dependent methyltransferases"/>
    <property type="match status" value="2"/>
</dbReference>